<reference evidence="1" key="1">
    <citation type="submission" date="2021-05" db="EMBL/GenBank/DDBJ databases">
        <title>First report of NDM-5 and VEB-6 producing Proteus mirabilis isolated from blood of a sepsis patient in Kolkata, India.</title>
        <authorList>
            <person name="Halder G."/>
            <person name="Chaudhuri B."/>
            <person name="Dutta S."/>
        </authorList>
    </citation>
    <scope>NUCLEOTIDE SEQUENCE [LARGE SCALE GENOMIC DNA]</scope>
    <source>
        <strain evidence="1">7049</strain>
    </source>
</reference>
<evidence type="ECO:0000313" key="1">
    <source>
        <dbReference type="EMBL" id="MEY2344844.1"/>
    </source>
</evidence>
<dbReference type="InterPro" id="IPR019693">
    <property type="entry name" value="Biofilm_formation_reg_YbaJ"/>
</dbReference>
<organism evidence="1">
    <name type="scientific">Proteus mirabilis</name>
    <dbReference type="NCBI Taxonomy" id="584"/>
    <lineage>
        <taxon>Bacteria</taxon>
        <taxon>Pseudomonadati</taxon>
        <taxon>Pseudomonadota</taxon>
        <taxon>Gammaproteobacteria</taxon>
        <taxon>Enterobacterales</taxon>
        <taxon>Morganellaceae</taxon>
        <taxon>Proteus</taxon>
    </lineage>
</organism>
<dbReference type="Pfam" id="PF10757">
    <property type="entry name" value="YbaJ"/>
    <property type="match status" value="1"/>
</dbReference>
<dbReference type="NCBIfam" id="NF007948">
    <property type="entry name" value="PRK10667.1"/>
    <property type="match status" value="1"/>
</dbReference>
<name>A0ABD5LZK0_PROMI</name>
<protein>
    <submittedName>
        <fullName evidence="1">Hha toxicity modulator TomB</fullName>
    </submittedName>
</protein>
<dbReference type="EMBL" id="JADQCH020000002">
    <property type="protein sequence ID" value="MEY2344844.1"/>
    <property type="molecule type" value="Genomic_DNA"/>
</dbReference>
<dbReference type="AlphaFoldDB" id="A0ABD5LZK0"/>
<comment type="caution">
    <text evidence="1">The sequence shown here is derived from an EMBL/GenBank/DDBJ whole genome shotgun (WGS) entry which is preliminary data.</text>
</comment>
<sequence>MDEYSPEKIDLAELSFLCEELLQQALSSLDKGTAVWNNDLSSTKSVDLNALIDHIMGFSWLFKIKYPDKHAINTLMEECIEETYRLFGSDSISYSELNNWKELNYSLLTLIDKNPKKLYQVN</sequence>
<accession>A0ABD5LZK0</accession>
<gene>
    <name evidence="1" type="primary">tomB</name>
    <name evidence="1" type="ORF">I3679_015375</name>
</gene>
<proteinExistence type="predicted"/>